<dbReference type="eggNOG" id="COG1662">
    <property type="taxonomic scope" value="Bacteria"/>
</dbReference>
<gene>
    <name evidence="1" type="ordered locus">Dd1591_2232</name>
</gene>
<evidence type="ECO:0000313" key="1">
    <source>
        <dbReference type="EMBL" id="ACT07075.1"/>
    </source>
</evidence>
<proteinExistence type="predicted"/>
<dbReference type="KEGG" id="dze:Dd1591_2232"/>
<dbReference type="Proteomes" id="UP000002735">
    <property type="component" value="Chromosome"/>
</dbReference>
<accession>C6CJ94</accession>
<dbReference type="GO" id="GO:0006313">
    <property type="term" value="P:DNA transposition"/>
    <property type="evidence" value="ECO:0007669"/>
    <property type="project" value="InterPro"/>
</dbReference>
<dbReference type="HOGENOM" id="CLU_076276_2_2_6"/>
<dbReference type="EMBL" id="CP001655">
    <property type="protein sequence ID" value="ACT07075.1"/>
    <property type="molecule type" value="Genomic_DNA"/>
</dbReference>
<name>C6CJ94_DICC1</name>
<sequence>MEFCLHRQQGPPTLALLWYAYNTETGACGPILLGHTCRELLTLLTPFNIGMLTSDDWGSYARELPKDKHLTSKILVHRIDRNKLTLKTRLKRLAAKPSAFHAQLDV</sequence>
<dbReference type="AlphaFoldDB" id="C6CJ94"/>
<evidence type="ECO:0000313" key="2">
    <source>
        <dbReference type="Proteomes" id="UP000002735"/>
    </source>
</evidence>
<dbReference type="InterPro" id="IPR005063">
    <property type="entry name" value="Transposase_27"/>
</dbReference>
<dbReference type="GO" id="GO:0003677">
    <property type="term" value="F:DNA binding"/>
    <property type="evidence" value="ECO:0007669"/>
    <property type="project" value="InterPro"/>
</dbReference>
<organism evidence="1 2">
    <name type="scientific">Dickeya chrysanthemi (strain Ech1591)</name>
    <name type="common">Dickeya zeae (strain Ech1591)</name>
    <dbReference type="NCBI Taxonomy" id="561229"/>
    <lineage>
        <taxon>Bacteria</taxon>
        <taxon>Pseudomonadati</taxon>
        <taxon>Pseudomonadota</taxon>
        <taxon>Gammaproteobacteria</taxon>
        <taxon>Enterobacterales</taxon>
        <taxon>Pectobacteriaceae</taxon>
        <taxon>Dickeya</taxon>
    </lineage>
</organism>
<reference evidence="1 2" key="1">
    <citation type="submission" date="2009-06" db="EMBL/GenBank/DDBJ databases">
        <title>Complete sequence of Dickeya zeae Ech1591.</title>
        <authorList>
            <consortium name="US DOE Joint Genome Institute"/>
            <person name="Lucas S."/>
            <person name="Copeland A."/>
            <person name="Lapidus A."/>
            <person name="Glavina del Rio T."/>
            <person name="Tice H."/>
            <person name="Bruce D."/>
            <person name="Goodwin L."/>
            <person name="Pitluck S."/>
            <person name="Chertkov O."/>
            <person name="Brettin T."/>
            <person name="Detter J.C."/>
            <person name="Han C."/>
            <person name="Larimer F."/>
            <person name="Land M."/>
            <person name="Hauser L."/>
            <person name="Kyrpides N."/>
            <person name="Ovchinnikova G."/>
            <person name="Balakrishnan V."/>
            <person name="Glasner J."/>
            <person name="Perna N.T."/>
        </authorList>
    </citation>
    <scope>NUCLEOTIDE SEQUENCE [LARGE SCALE GENOMIC DNA]</scope>
    <source>
        <strain evidence="1 2">Ech1591</strain>
    </source>
</reference>
<dbReference type="GO" id="GO:0004803">
    <property type="term" value="F:transposase activity"/>
    <property type="evidence" value="ECO:0007669"/>
    <property type="project" value="InterPro"/>
</dbReference>
<dbReference type="Pfam" id="PF03400">
    <property type="entry name" value="DDE_Tnp_IS1"/>
    <property type="match status" value="1"/>
</dbReference>
<dbReference type="STRING" id="561229.Dd1591_2232"/>
<protein>
    <submittedName>
        <fullName evidence="1">IS1 transposase</fullName>
    </submittedName>
</protein>